<evidence type="ECO:0000313" key="2">
    <source>
        <dbReference type="Proteomes" id="UP000331127"/>
    </source>
</evidence>
<organism evidence="1 2">
    <name type="scientific">Acrocarpospora macrocephala</name>
    <dbReference type="NCBI Taxonomy" id="150177"/>
    <lineage>
        <taxon>Bacteria</taxon>
        <taxon>Bacillati</taxon>
        <taxon>Actinomycetota</taxon>
        <taxon>Actinomycetes</taxon>
        <taxon>Streptosporangiales</taxon>
        <taxon>Streptosporangiaceae</taxon>
        <taxon>Acrocarpospora</taxon>
    </lineage>
</organism>
<proteinExistence type="predicted"/>
<name>A0A5M3X7I7_9ACTN</name>
<dbReference type="AlphaFoldDB" id="A0A5M3X7I7"/>
<accession>A0A5M3X7I7</accession>
<dbReference type="EMBL" id="BLAE01000055">
    <property type="protein sequence ID" value="GES14148.1"/>
    <property type="molecule type" value="Genomic_DNA"/>
</dbReference>
<protein>
    <submittedName>
        <fullName evidence="1">Uncharacterized protein</fullName>
    </submittedName>
</protein>
<comment type="caution">
    <text evidence="1">The sequence shown here is derived from an EMBL/GenBank/DDBJ whole genome shotgun (WGS) entry which is preliminary data.</text>
</comment>
<dbReference type="Proteomes" id="UP000331127">
    <property type="component" value="Unassembled WGS sequence"/>
</dbReference>
<reference evidence="1 2" key="1">
    <citation type="submission" date="2019-10" db="EMBL/GenBank/DDBJ databases">
        <title>Whole genome shotgun sequence of Acrocarpospora macrocephala NBRC 16266.</title>
        <authorList>
            <person name="Ichikawa N."/>
            <person name="Kimura A."/>
            <person name="Kitahashi Y."/>
            <person name="Komaki H."/>
            <person name="Oguchi A."/>
        </authorList>
    </citation>
    <scope>NUCLEOTIDE SEQUENCE [LARGE SCALE GENOMIC DNA]</scope>
    <source>
        <strain evidence="1 2">NBRC 16266</strain>
    </source>
</reference>
<evidence type="ECO:0000313" key="1">
    <source>
        <dbReference type="EMBL" id="GES14148.1"/>
    </source>
</evidence>
<gene>
    <name evidence="1" type="ORF">Amac_077450</name>
</gene>
<keyword evidence="2" id="KW-1185">Reference proteome</keyword>
<sequence>MKVSFDVDEPLPPLDAVAKCIDDAWADPKGSALVDIGDRDRILAIWVRDLPVKEVVGHLSNDPAGWTMPAWAWFSQAVDNPDPFRANPYNLPMSADYRAALAESELILAHFVDLGVLEYEGIHGGREVRIRVYRKSGSSHIQARLGERVMDVSDRFVDQILFDFMPLPGVRSMILQMLDQVGDIDEQTPQEEATEWASPTVNATHSFVYPSSPFDSEPVAVSSLGMLEQIGVAVPFDELAAYAESNNEDITLTAVIQRDGNAWKLELVEADSEEYLTRGLNSDN</sequence>